<dbReference type="Pfam" id="PF02620">
    <property type="entry name" value="YceD"/>
    <property type="match status" value="1"/>
</dbReference>
<organism evidence="1 2">
    <name type="scientific">Hephaestia caeni</name>
    <dbReference type="NCBI Taxonomy" id="645617"/>
    <lineage>
        <taxon>Bacteria</taxon>
        <taxon>Pseudomonadati</taxon>
        <taxon>Pseudomonadota</taxon>
        <taxon>Alphaproteobacteria</taxon>
        <taxon>Sphingomonadales</taxon>
        <taxon>Sphingomonadaceae</taxon>
        <taxon>Hephaestia</taxon>
    </lineage>
</organism>
<evidence type="ECO:0000313" key="2">
    <source>
        <dbReference type="Proteomes" id="UP000266568"/>
    </source>
</evidence>
<evidence type="ECO:0000313" key="1">
    <source>
        <dbReference type="EMBL" id="RIA44460.1"/>
    </source>
</evidence>
<dbReference type="OrthoDB" id="8443793at2"/>
<dbReference type="EMBL" id="QXDC01000003">
    <property type="protein sequence ID" value="RIA44460.1"/>
    <property type="molecule type" value="Genomic_DNA"/>
</dbReference>
<dbReference type="AlphaFoldDB" id="A0A397P4I6"/>
<sequence>MTPEFSRPIRLDTIGDQPRRIEIEADAAERAALAARFGLIAIDRLAAAFTLHREAGGIVARGNVEGAVSQACVVTSEPVPATLDEPVALRFVNEETADEEEIELSGEALDTIAIMGGAIDLGEAAAETMALALEPFPRAPGAEAALRDAGVLSEEQAGPFGALAELKEKLARGGG</sequence>
<proteinExistence type="predicted"/>
<protein>
    <submittedName>
        <fullName evidence="1">Uncharacterized protein DUF177 involved in 23S rRNA accumulation</fullName>
    </submittedName>
</protein>
<comment type="caution">
    <text evidence="1">The sequence shown here is derived from an EMBL/GenBank/DDBJ whole genome shotgun (WGS) entry which is preliminary data.</text>
</comment>
<name>A0A397P4I6_9SPHN</name>
<accession>A0A397P4I6</accession>
<dbReference type="Proteomes" id="UP000266568">
    <property type="component" value="Unassembled WGS sequence"/>
</dbReference>
<keyword evidence="2" id="KW-1185">Reference proteome</keyword>
<gene>
    <name evidence="1" type="ORF">DFR49_2705</name>
</gene>
<dbReference type="InterPro" id="IPR003772">
    <property type="entry name" value="YceD"/>
</dbReference>
<reference evidence="1 2" key="1">
    <citation type="submission" date="2018-08" db="EMBL/GenBank/DDBJ databases">
        <title>Genomic Encyclopedia of Type Strains, Phase IV (KMG-IV): sequencing the most valuable type-strain genomes for metagenomic binning, comparative biology and taxonomic classification.</title>
        <authorList>
            <person name="Goeker M."/>
        </authorList>
    </citation>
    <scope>NUCLEOTIDE SEQUENCE [LARGE SCALE GENOMIC DNA]</scope>
    <source>
        <strain evidence="1 2">DSM 25527</strain>
    </source>
</reference>
<dbReference type="RefSeq" id="WP_119036112.1">
    <property type="nucleotide sequence ID" value="NZ_QXDC01000003.1"/>
</dbReference>